<feature type="transmembrane region" description="Helical" evidence="7">
    <location>
        <begin position="389"/>
        <end position="412"/>
    </location>
</feature>
<dbReference type="PANTHER" id="PTHR24186">
    <property type="entry name" value="PROTEIN PHOSPHATASE 1 REGULATORY SUBUNIT"/>
    <property type="match status" value="1"/>
</dbReference>
<reference evidence="10 11" key="1">
    <citation type="submission" date="2012-08" db="EMBL/GenBank/DDBJ databases">
        <title>Oryza genome evolution.</title>
        <authorList>
            <person name="Wing R.A."/>
        </authorList>
    </citation>
    <scope>NUCLEOTIDE SEQUENCE</scope>
</reference>
<feature type="domain" description="PGG" evidence="9">
    <location>
        <begin position="381"/>
        <end position="494"/>
    </location>
</feature>
<organism evidence="10 11">
    <name type="scientific">Leersia perrieri</name>
    <dbReference type="NCBI Taxonomy" id="77586"/>
    <lineage>
        <taxon>Eukaryota</taxon>
        <taxon>Viridiplantae</taxon>
        <taxon>Streptophyta</taxon>
        <taxon>Embryophyta</taxon>
        <taxon>Tracheophyta</taxon>
        <taxon>Spermatophyta</taxon>
        <taxon>Magnoliopsida</taxon>
        <taxon>Liliopsida</taxon>
        <taxon>Poales</taxon>
        <taxon>Poaceae</taxon>
        <taxon>BOP clade</taxon>
        <taxon>Oryzoideae</taxon>
        <taxon>Oryzeae</taxon>
        <taxon>Oryzinae</taxon>
        <taxon>Leersia</taxon>
    </lineage>
</organism>
<accession>A0A0D9XC02</accession>
<keyword evidence="8" id="KW-0732">Signal</keyword>
<keyword evidence="2 7" id="KW-0812">Transmembrane</keyword>
<evidence type="ECO:0000256" key="1">
    <source>
        <dbReference type="ARBA" id="ARBA00004141"/>
    </source>
</evidence>
<feature type="signal peptide" evidence="8">
    <location>
        <begin position="1"/>
        <end position="26"/>
    </location>
</feature>
<dbReference type="STRING" id="77586.A0A0D9XC02"/>
<dbReference type="eggNOG" id="KOG0504">
    <property type="taxonomic scope" value="Eukaryota"/>
</dbReference>
<evidence type="ECO:0000256" key="7">
    <source>
        <dbReference type="SAM" id="Phobius"/>
    </source>
</evidence>
<dbReference type="AlphaFoldDB" id="A0A0D9XC02"/>
<dbReference type="HOGENOM" id="CLU_000134_36_5_1"/>
<evidence type="ECO:0000256" key="6">
    <source>
        <dbReference type="ARBA" id="ARBA00023136"/>
    </source>
</evidence>
<dbReference type="Gene3D" id="1.25.40.20">
    <property type="entry name" value="Ankyrin repeat-containing domain"/>
    <property type="match status" value="1"/>
</dbReference>
<feature type="transmembrane region" description="Helical" evidence="7">
    <location>
        <begin position="502"/>
        <end position="518"/>
    </location>
</feature>
<evidence type="ECO:0000313" key="11">
    <source>
        <dbReference type="Proteomes" id="UP000032180"/>
    </source>
</evidence>
<protein>
    <recommendedName>
        <fullName evidence="9">PGG domain-containing protein</fullName>
    </recommendedName>
</protein>
<dbReference type="InterPro" id="IPR002110">
    <property type="entry name" value="Ankyrin_rpt"/>
</dbReference>
<dbReference type="Gramene" id="LPERR09G02570.1">
    <property type="protein sequence ID" value="LPERR09G02570.1"/>
    <property type="gene ID" value="LPERR09G02570"/>
</dbReference>
<proteinExistence type="predicted"/>
<dbReference type="InterPro" id="IPR036770">
    <property type="entry name" value="Ankyrin_rpt-contain_sf"/>
</dbReference>
<comment type="subcellular location">
    <subcellularLocation>
        <location evidence="1">Membrane</location>
        <topology evidence="1">Multi-pass membrane protein</topology>
    </subcellularLocation>
</comment>
<keyword evidence="11" id="KW-1185">Reference proteome</keyword>
<evidence type="ECO:0000259" key="9">
    <source>
        <dbReference type="Pfam" id="PF13962"/>
    </source>
</evidence>
<keyword evidence="3" id="KW-0677">Repeat</keyword>
<evidence type="ECO:0000256" key="2">
    <source>
        <dbReference type="ARBA" id="ARBA00022692"/>
    </source>
</evidence>
<sequence>MEPPPPPSVTMNLLLLAAASFGSSQALCFLFDREDAQERPIVMPTRSFLELLLRDHVSTSLVNTHQQRDNCEVEGGIDQPSFRPAALPLLQGITVVGDTTLHVVASHGDSDNFLNCASIIYNRDNSLLFGTNKKGDTPLHSLVENGVPIPVWKPLLSRFSNRDYAPGIEGRLSIPIFAPLSSSDCAARAGKCRMVSHLIDQARREDDEKVGHSRLDKFLTKENEQKETALHDAVRIGNNDVVEMLMTADPKLAYLPGEGTSPMYLAILLEKDIIADTLYDKSGGNLSYAGPDGQNALHAAVHRGIENKNVNCNLPNNNAESPWDISERKIPAGFFFDWNPGSMIFQALLYCDARKGIGCLDHFQEQYITRPSPENEAKESEKLTTSTQILGIGSVLIATVTFGVTFAVPGSYRSDDHYNAGTPTLAGRHIFDAFIMANTVAFICSSLATVNLMYSGMAMVDLSLRRRHFNITLYFAHSSVTSLGAAFALGAYVVLAHVAHKTAIAICAMMLVASLWEYTELLNGIAVARALLLRMGNWTFLLFAYSIILTTLLIYWPCVIIFGWAGISRP</sequence>
<keyword evidence="6 7" id="KW-0472">Membrane</keyword>
<feature type="chain" id="PRO_5002349697" description="PGG domain-containing protein" evidence="8">
    <location>
        <begin position="27"/>
        <end position="570"/>
    </location>
</feature>
<reference evidence="11" key="2">
    <citation type="submission" date="2013-12" db="EMBL/GenBank/DDBJ databases">
        <authorList>
            <person name="Yu Y."/>
            <person name="Lee S."/>
            <person name="de Baynast K."/>
            <person name="Wissotski M."/>
            <person name="Liu L."/>
            <person name="Talag J."/>
            <person name="Goicoechea J."/>
            <person name="Angelova A."/>
            <person name="Jetty R."/>
            <person name="Kudrna D."/>
            <person name="Golser W."/>
            <person name="Rivera L."/>
            <person name="Zhang J."/>
            <person name="Wing R."/>
        </authorList>
    </citation>
    <scope>NUCLEOTIDE SEQUENCE</scope>
</reference>
<keyword evidence="4 7" id="KW-1133">Transmembrane helix</keyword>
<dbReference type="Proteomes" id="UP000032180">
    <property type="component" value="Chromosome 9"/>
</dbReference>
<feature type="transmembrane region" description="Helical" evidence="7">
    <location>
        <begin position="433"/>
        <end position="454"/>
    </location>
</feature>
<dbReference type="Pfam" id="PF00023">
    <property type="entry name" value="Ank"/>
    <property type="match status" value="1"/>
</dbReference>
<feature type="transmembrane region" description="Helical" evidence="7">
    <location>
        <begin position="538"/>
        <end position="567"/>
    </location>
</feature>
<evidence type="ECO:0000256" key="8">
    <source>
        <dbReference type="SAM" id="SignalP"/>
    </source>
</evidence>
<keyword evidence="5" id="KW-0040">ANK repeat</keyword>
<reference evidence="10" key="3">
    <citation type="submission" date="2015-04" db="UniProtKB">
        <authorList>
            <consortium name="EnsemblPlants"/>
        </authorList>
    </citation>
    <scope>IDENTIFICATION</scope>
</reference>
<evidence type="ECO:0000256" key="3">
    <source>
        <dbReference type="ARBA" id="ARBA00022737"/>
    </source>
</evidence>
<name>A0A0D9XC02_9ORYZ</name>
<dbReference type="InterPro" id="IPR026961">
    <property type="entry name" value="PGG_dom"/>
</dbReference>
<dbReference type="GO" id="GO:0005886">
    <property type="term" value="C:plasma membrane"/>
    <property type="evidence" value="ECO:0007669"/>
    <property type="project" value="TreeGrafter"/>
</dbReference>
<dbReference type="SMART" id="SM00248">
    <property type="entry name" value="ANK"/>
    <property type="match status" value="4"/>
</dbReference>
<feature type="transmembrane region" description="Helical" evidence="7">
    <location>
        <begin position="474"/>
        <end position="495"/>
    </location>
</feature>
<evidence type="ECO:0000256" key="4">
    <source>
        <dbReference type="ARBA" id="ARBA00022989"/>
    </source>
</evidence>
<dbReference type="PANTHER" id="PTHR24186:SF50">
    <property type="entry name" value="ANKYRIN REPEAT-CONTAINING PROTEIN ITN1-LIKE ISOFORM X1"/>
    <property type="match status" value="1"/>
</dbReference>
<dbReference type="EnsemblPlants" id="LPERR09G02570.1">
    <property type="protein sequence ID" value="LPERR09G02570.1"/>
    <property type="gene ID" value="LPERR09G02570"/>
</dbReference>
<dbReference type="Pfam" id="PF13962">
    <property type="entry name" value="PGG"/>
    <property type="match status" value="1"/>
</dbReference>
<dbReference type="SUPFAM" id="SSF48403">
    <property type="entry name" value="Ankyrin repeat"/>
    <property type="match status" value="1"/>
</dbReference>
<evidence type="ECO:0000256" key="5">
    <source>
        <dbReference type="ARBA" id="ARBA00023043"/>
    </source>
</evidence>
<evidence type="ECO:0000313" key="10">
    <source>
        <dbReference type="EnsemblPlants" id="LPERR09G02570.1"/>
    </source>
</evidence>